<protein>
    <submittedName>
        <fullName evidence="1">Uncharacterized protein</fullName>
    </submittedName>
</protein>
<organism evidence="1 2">
    <name type="scientific">Nasonia vitripennis</name>
    <name type="common">Parasitic wasp</name>
    <dbReference type="NCBI Taxonomy" id="7425"/>
    <lineage>
        <taxon>Eukaryota</taxon>
        <taxon>Metazoa</taxon>
        <taxon>Ecdysozoa</taxon>
        <taxon>Arthropoda</taxon>
        <taxon>Hexapoda</taxon>
        <taxon>Insecta</taxon>
        <taxon>Pterygota</taxon>
        <taxon>Neoptera</taxon>
        <taxon>Endopterygota</taxon>
        <taxon>Hymenoptera</taxon>
        <taxon>Apocrita</taxon>
        <taxon>Proctotrupomorpha</taxon>
        <taxon>Chalcidoidea</taxon>
        <taxon>Pteromalidae</taxon>
        <taxon>Pteromalinae</taxon>
        <taxon>Nasonia</taxon>
    </lineage>
</organism>
<dbReference type="KEGG" id="nvi:116418026"/>
<evidence type="ECO:0000313" key="1">
    <source>
        <dbReference type="EnsemblMetazoa" id="XP_031789065"/>
    </source>
</evidence>
<proteinExistence type="predicted"/>
<evidence type="ECO:0000313" key="2">
    <source>
        <dbReference type="Proteomes" id="UP000002358"/>
    </source>
</evidence>
<dbReference type="AlphaFoldDB" id="A0A7M7QMS6"/>
<dbReference type="RefSeq" id="XP_031789065.1">
    <property type="nucleotide sequence ID" value="XM_031933205.2"/>
</dbReference>
<reference evidence="1" key="1">
    <citation type="submission" date="2021-01" db="UniProtKB">
        <authorList>
            <consortium name="EnsemblMetazoa"/>
        </authorList>
    </citation>
    <scope>IDENTIFICATION</scope>
</reference>
<accession>A0A7M7QMS6</accession>
<dbReference type="EnsemblMetazoa" id="XM_031933205">
    <property type="protein sequence ID" value="XP_031789065"/>
    <property type="gene ID" value="LOC116418026"/>
</dbReference>
<dbReference type="InParanoid" id="A0A7M7QMS6"/>
<dbReference type="GeneID" id="116418026"/>
<sequence length="242" mass="28512">MSPRKVFLPKKILKSDYLYTKLLSKLKKFKIELLNDGEISINSLKDVIFSLYNNVDDKILEGFYSWIKNNVRRLVVDLEEYHITKPALVEAPINKINKYRFNKFADAISQLCSTPDDFTSVIKHNISEVCAILYGPYYDKRYEKFVKRYSYFHRKDLIERINLLLDKEELYTTACDFTPIANRSSDPKKIQPQQLNIYNTPSRVLISVKKFDLSAPESPEKEGFDISNEDLEYRSLKRRKLN</sequence>
<keyword evidence="2" id="KW-1185">Reference proteome</keyword>
<dbReference type="Proteomes" id="UP000002358">
    <property type="component" value="Unassembled WGS sequence"/>
</dbReference>
<name>A0A7M7QMS6_NASVI</name>